<keyword evidence="1" id="KW-0732">Signal</keyword>
<accession>A0A1Z4VTF0</accession>
<dbReference type="PROSITE" id="PS51257">
    <property type="entry name" value="PROKAR_LIPOPROTEIN"/>
    <property type="match status" value="1"/>
</dbReference>
<dbReference type="SMART" id="SM00749">
    <property type="entry name" value="BON"/>
    <property type="match status" value="1"/>
</dbReference>
<sequence>MNRLWIVLLCGLLPALSGCGALVVGGAAAGGYYVGQDERTAGEISRDATITSTINTRYVRDREVKAMDINVDTYRGVVTLYGSVSSRRSAERAVEIARSVKGVKQVNSKLTVIDGQG</sequence>
<dbReference type="InterPro" id="IPR007055">
    <property type="entry name" value="BON_dom"/>
</dbReference>
<dbReference type="Proteomes" id="UP000218765">
    <property type="component" value="Chromosome"/>
</dbReference>
<feature type="signal peptide" evidence="1">
    <location>
        <begin position="1"/>
        <end position="20"/>
    </location>
</feature>
<dbReference type="PROSITE" id="PS50914">
    <property type="entry name" value="BON"/>
    <property type="match status" value="1"/>
</dbReference>
<reference evidence="3 4" key="1">
    <citation type="submission" date="2017-05" db="EMBL/GenBank/DDBJ databases">
        <title>Thiocyanate degradation by Thiohalobacter thiocyanaticus FOKN1.</title>
        <authorList>
            <person name="Oshiki M."/>
            <person name="Fukushima T."/>
            <person name="Kawano S."/>
            <person name="Nakagawa J."/>
        </authorList>
    </citation>
    <scope>NUCLEOTIDE SEQUENCE [LARGE SCALE GENOMIC DNA]</scope>
    <source>
        <strain evidence="3 4">FOKN1</strain>
    </source>
</reference>
<dbReference type="InterPro" id="IPR014004">
    <property type="entry name" value="Transpt-assoc_nodulatn_dom_bac"/>
</dbReference>
<dbReference type="Pfam" id="PF04972">
    <property type="entry name" value="BON"/>
    <property type="match status" value="1"/>
</dbReference>
<gene>
    <name evidence="3" type="ORF">FOKN1_2549</name>
</gene>
<evidence type="ECO:0000313" key="4">
    <source>
        <dbReference type="Proteomes" id="UP000218765"/>
    </source>
</evidence>
<dbReference type="AlphaFoldDB" id="A0A1Z4VTF0"/>
<feature type="chain" id="PRO_5012984032" evidence="1">
    <location>
        <begin position="21"/>
        <end position="117"/>
    </location>
</feature>
<feature type="domain" description="BON" evidence="2">
    <location>
        <begin position="46"/>
        <end position="114"/>
    </location>
</feature>
<dbReference type="RefSeq" id="WP_172844302.1">
    <property type="nucleotide sequence ID" value="NZ_AP018052.1"/>
</dbReference>
<evidence type="ECO:0000256" key="1">
    <source>
        <dbReference type="SAM" id="SignalP"/>
    </source>
</evidence>
<dbReference type="InterPro" id="IPR051686">
    <property type="entry name" value="Lipoprotein_DolP"/>
</dbReference>
<evidence type="ECO:0000259" key="2">
    <source>
        <dbReference type="PROSITE" id="PS50914"/>
    </source>
</evidence>
<dbReference type="PANTHER" id="PTHR34606:SF15">
    <property type="entry name" value="BON DOMAIN-CONTAINING PROTEIN"/>
    <property type="match status" value="1"/>
</dbReference>
<protein>
    <submittedName>
        <fullName evidence="3">Periplasmic protein</fullName>
    </submittedName>
</protein>
<organism evidence="3 4">
    <name type="scientific">Thiohalobacter thiocyanaticus</name>
    <dbReference type="NCBI Taxonomy" id="585455"/>
    <lineage>
        <taxon>Bacteria</taxon>
        <taxon>Pseudomonadati</taxon>
        <taxon>Pseudomonadota</taxon>
        <taxon>Gammaproteobacteria</taxon>
        <taxon>Thiohalobacterales</taxon>
        <taxon>Thiohalobacteraceae</taxon>
        <taxon>Thiohalobacter</taxon>
    </lineage>
</organism>
<dbReference type="Gene3D" id="3.30.1340.30">
    <property type="match status" value="1"/>
</dbReference>
<dbReference type="KEGG" id="ttc:FOKN1_2549"/>
<dbReference type="PANTHER" id="PTHR34606">
    <property type="entry name" value="BON DOMAIN-CONTAINING PROTEIN"/>
    <property type="match status" value="1"/>
</dbReference>
<keyword evidence="4" id="KW-1185">Reference proteome</keyword>
<proteinExistence type="predicted"/>
<evidence type="ECO:0000313" key="3">
    <source>
        <dbReference type="EMBL" id="BAZ94920.1"/>
    </source>
</evidence>
<name>A0A1Z4VTF0_9GAMM</name>
<dbReference type="EMBL" id="AP018052">
    <property type="protein sequence ID" value="BAZ94920.1"/>
    <property type="molecule type" value="Genomic_DNA"/>
</dbReference>